<evidence type="ECO:0000256" key="1">
    <source>
        <dbReference type="ARBA" id="ARBA00006347"/>
    </source>
</evidence>
<evidence type="ECO:0000256" key="4">
    <source>
        <dbReference type="ARBA" id="ARBA00023284"/>
    </source>
</evidence>
<sequence>CGHCQKLAPIWDKLEAKLLSLQTSPVIVGKVDCTEERDLCSRESVMGFPTLKLYKSHETNGIEYEGERNLLSLETYLRTQLGDQIVDGVVDASEEQASDPVVDTPKPVNGMHELTDENIDDFLSKGRHFVKFFAPWCGHCQRLAPTWHQLAQSFEFDTSVKISKVDCTVNAMSCKNFEIKGYPTLLWIEDGKVTDKYSGSRSHEDLKHFITEKKSEDNREKVTLNLSLDNEDFGPLMMTEENFGKIIKKGVTFVKYWVPWCSHCKQLRPIWHHLSTKFFGVKDVTIASVDCSQHESLCNKEHIDGYPTLLLYKDNEKFGEYEGNRYLDDIYDFVTKHSSVPAKDEL</sequence>
<reference evidence="7" key="1">
    <citation type="submission" date="2020-11" db="EMBL/GenBank/DDBJ databases">
        <authorList>
            <person name="Tran Van P."/>
        </authorList>
    </citation>
    <scope>NUCLEOTIDE SEQUENCE</scope>
</reference>
<dbReference type="Gene3D" id="3.40.30.10">
    <property type="entry name" value="Glutaredoxin"/>
    <property type="match status" value="3"/>
</dbReference>
<evidence type="ECO:0000256" key="2">
    <source>
        <dbReference type="ARBA" id="ARBA00022729"/>
    </source>
</evidence>
<accession>A0A7R9LDM3</accession>
<feature type="domain" description="Thioredoxin" evidence="6">
    <location>
        <begin position="79"/>
        <end position="215"/>
    </location>
</feature>
<dbReference type="PRINTS" id="PR00421">
    <property type="entry name" value="THIOREDOXIN"/>
</dbReference>
<feature type="domain" description="Thioredoxin" evidence="6">
    <location>
        <begin position="228"/>
        <end position="339"/>
    </location>
</feature>
<dbReference type="CDD" id="cd02961">
    <property type="entry name" value="PDI_a_family"/>
    <property type="match status" value="1"/>
</dbReference>
<dbReference type="SUPFAM" id="SSF52833">
    <property type="entry name" value="Thioredoxin-like"/>
    <property type="match status" value="3"/>
</dbReference>
<dbReference type="OrthoDB" id="71336at2759"/>
<dbReference type="Pfam" id="PF00085">
    <property type="entry name" value="Thioredoxin"/>
    <property type="match status" value="3"/>
</dbReference>
<dbReference type="InterPro" id="IPR051063">
    <property type="entry name" value="PDI"/>
</dbReference>
<keyword evidence="3" id="KW-0677">Repeat</keyword>
<keyword evidence="8" id="KW-1185">Reference proteome</keyword>
<feature type="non-terminal residue" evidence="7">
    <location>
        <position position="1"/>
    </location>
</feature>
<dbReference type="EMBL" id="OC915287">
    <property type="protein sequence ID" value="CAD7639681.1"/>
    <property type="molecule type" value="Genomic_DNA"/>
</dbReference>
<dbReference type="EMBL" id="CAJPVJ010000462">
    <property type="protein sequence ID" value="CAG2162542.1"/>
    <property type="molecule type" value="Genomic_DNA"/>
</dbReference>
<dbReference type="Proteomes" id="UP000728032">
    <property type="component" value="Unassembled WGS sequence"/>
</dbReference>
<comment type="similarity">
    <text evidence="1 5">Belongs to the protein disulfide isomerase family.</text>
</comment>
<dbReference type="InterPro" id="IPR017937">
    <property type="entry name" value="Thioredoxin_CS"/>
</dbReference>
<keyword evidence="2" id="KW-0732">Signal</keyword>
<dbReference type="AlphaFoldDB" id="A0A7R9LDM3"/>
<organism evidence="7">
    <name type="scientific">Oppiella nova</name>
    <dbReference type="NCBI Taxonomy" id="334625"/>
    <lineage>
        <taxon>Eukaryota</taxon>
        <taxon>Metazoa</taxon>
        <taxon>Ecdysozoa</taxon>
        <taxon>Arthropoda</taxon>
        <taxon>Chelicerata</taxon>
        <taxon>Arachnida</taxon>
        <taxon>Acari</taxon>
        <taxon>Acariformes</taxon>
        <taxon>Sarcoptiformes</taxon>
        <taxon>Oribatida</taxon>
        <taxon>Brachypylina</taxon>
        <taxon>Oppioidea</taxon>
        <taxon>Oppiidae</taxon>
        <taxon>Oppiella</taxon>
    </lineage>
</organism>
<keyword evidence="4" id="KW-0676">Redox-active center</keyword>
<dbReference type="InterPro" id="IPR036249">
    <property type="entry name" value="Thioredoxin-like_sf"/>
</dbReference>
<proteinExistence type="inferred from homology"/>
<name>A0A7R9LDM3_9ACAR</name>
<dbReference type="PANTHER" id="PTHR45672">
    <property type="entry name" value="PROTEIN DISULFIDE-ISOMERASE C17H9.14C-RELATED"/>
    <property type="match status" value="1"/>
</dbReference>
<evidence type="ECO:0000313" key="8">
    <source>
        <dbReference type="Proteomes" id="UP000728032"/>
    </source>
</evidence>
<dbReference type="NCBIfam" id="TIGR01126">
    <property type="entry name" value="pdi_dom"/>
    <property type="match status" value="1"/>
</dbReference>
<dbReference type="InterPro" id="IPR013766">
    <property type="entry name" value="Thioredoxin_domain"/>
</dbReference>
<evidence type="ECO:0000256" key="5">
    <source>
        <dbReference type="RuleBase" id="RU004208"/>
    </source>
</evidence>
<dbReference type="GO" id="GO:0005783">
    <property type="term" value="C:endoplasmic reticulum"/>
    <property type="evidence" value="ECO:0007669"/>
    <property type="project" value="TreeGrafter"/>
</dbReference>
<protein>
    <recommendedName>
        <fullName evidence="6">Thioredoxin domain-containing protein</fullName>
    </recommendedName>
</protein>
<dbReference type="PROSITE" id="PS51352">
    <property type="entry name" value="THIOREDOXIN_2"/>
    <property type="match status" value="2"/>
</dbReference>
<evidence type="ECO:0000313" key="7">
    <source>
        <dbReference type="EMBL" id="CAD7639681.1"/>
    </source>
</evidence>
<evidence type="ECO:0000259" key="6">
    <source>
        <dbReference type="PROSITE" id="PS51352"/>
    </source>
</evidence>
<gene>
    <name evidence="7" type="ORF">ONB1V03_LOCUS2135</name>
</gene>
<dbReference type="GO" id="GO:0006457">
    <property type="term" value="P:protein folding"/>
    <property type="evidence" value="ECO:0007669"/>
    <property type="project" value="TreeGrafter"/>
</dbReference>
<dbReference type="InterPro" id="IPR005788">
    <property type="entry name" value="PDI_thioredoxin-like_dom"/>
</dbReference>
<dbReference type="PROSITE" id="PS00194">
    <property type="entry name" value="THIOREDOXIN_1"/>
    <property type="match status" value="1"/>
</dbReference>
<dbReference type="GO" id="GO:0003756">
    <property type="term" value="F:protein disulfide isomerase activity"/>
    <property type="evidence" value="ECO:0007669"/>
    <property type="project" value="InterPro"/>
</dbReference>
<evidence type="ECO:0000256" key="3">
    <source>
        <dbReference type="ARBA" id="ARBA00022737"/>
    </source>
</evidence>
<dbReference type="PANTHER" id="PTHR45672:SF3">
    <property type="entry name" value="THIOREDOXIN DOMAIN-CONTAINING PROTEIN 5"/>
    <property type="match status" value="1"/>
</dbReference>